<evidence type="ECO:0000256" key="1">
    <source>
        <dbReference type="ARBA" id="ARBA00025453"/>
    </source>
</evidence>
<reference evidence="5" key="1">
    <citation type="submission" date="2021-01" db="EMBL/GenBank/DDBJ databases">
        <authorList>
            <person name="Corre E."/>
            <person name="Pelletier E."/>
            <person name="Niang G."/>
            <person name="Scheremetjew M."/>
            <person name="Finn R."/>
            <person name="Kale V."/>
            <person name="Holt S."/>
            <person name="Cochrane G."/>
            <person name="Meng A."/>
            <person name="Brown T."/>
            <person name="Cohen L."/>
        </authorList>
    </citation>
    <scope>NUCLEOTIDE SEQUENCE</scope>
    <source>
        <strain evidence="5">CCMP127</strain>
    </source>
</reference>
<evidence type="ECO:0000256" key="2">
    <source>
        <dbReference type="SAM" id="MobiDB-lite"/>
    </source>
</evidence>
<dbReference type="InterPro" id="IPR012340">
    <property type="entry name" value="NA-bd_OB-fold"/>
</dbReference>
<organism evidence="5">
    <name type="scientific">Amphora coffeiformis</name>
    <dbReference type="NCBI Taxonomy" id="265554"/>
    <lineage>
        <taxon>Eukaryota</taxon>
        <taxon>Sar</taxon>
        <taxon>Stramenopiles</taxon>
        <taxon>Ochrophyta</taxon>
        <taxon>Bacillariophyta</taxon>
        <taxon>Bacillariophyceae</taxon>
        <taxon>Bacillariophycidae</taxon>
        <taxon>Thalassiophysales</taxon>
        <taxon>Catenulaceae</taxon>
        <taxon>Amphora</taxon>
    </lineage>
</organism>
<dbReference type="SUPFAM" id="SSF50249">
    <property type="entry name" value="Nucleic acid-binding proteins"/>
    <property type="match status" value="2"/>
</dbReference>
<dbReference type="PANTHER" id="PTHR10724">
    <property type="entry name" value="30S RIBOSOMAL PROTEIN S1"/>
    <property type="match status" value="1"/>
</dbReference>
<dbReference type="GO" id="GO:0003735">
    <property type="term" value="F:structural constituent of ribosome"/>
    <property type="evidence" value="ECO:0007669"/>
    <property type="project" value="TreeGrafter"/>
</dbReference>
<dbReference type="EMBL" id="HBIM01003605">
    <property type="protein sequence ID" value="CAE0405033.1"/>
    <property type="molecule type" value="Transcribed_RNA"/>
</dbReference>
<dbReference type="Gene3D" id="2.40.50.140">
    <property type="entry name" value="Nucleic acid-binding proteins"/>
    <property type="match status" value="2"/>
</dbReference>
<dbReference type="FunFam" id="2.40.50.140:FF:000051">
    <property type="entry name" value="RNA-binding transcriptional accessory protein"/>
    <property type="match status" value="1"/>
</dbReference>
<feature type="compositionally biased region" description="Basic residues" evidence="2">
    <location>
        <begin position="102"/>
        <end position="116"/>
    </location>
</feature>
<protein>
    <recommendedName>
        <fullName evidence="4">S1 motif domain-containing protein</fullName>
    </recommendedName>
</protein>
<name>A0A7S3KYE8_9STRA</name>
<comment type="function">
    <text evidence="1">Associates with the EF-Tu.GDP complex and induces the exchange of GDP to GTP. It remains bound to the aminoacyl-tRNA.EF-Tu.GTP complex up to the GTP hydrolysis stage on the ribosome.</text>
</comment>
<accession>A0A7S3KYE8</accession>
<gene>
    <name evidence="5" type="ORF">ACOF00016_LOCUS3105</name>
</gene>
<dbReference type="GO" id="GO:0003729">
    <property type="term" value="F:mRNA binding"/>
    <property type="evidence" value="ECO:0007669"/>
    <property type="project" value="UniProtKB-ARBA"/>
</dbReference>
<evidence type="ECO:0000313" key="5">
    <source>
        <dbReference type="EMBL" id="CAE0405033.1"/>
    </source>
</evidence>
<dbReference type="GO" id="GO:0005737">
    <property type="term" value="C:cytoplasm"/>
    <property type="evidence" value="ECO:0007669"/>
    <property type="project" value="UniProtKB-ARBA"/>
</dbReference>
<dbReference type="InterPro" id="IPR003029">
    <property type="entry name" value="S1_domain"/>
</dbReference>
<feature type="chain" id="PRO_5031142053" description="S1 motif domain-containing protein" evidence="3">
    <location>
        <begin position="23"/>
        <end position="334"/>
    </location>
</feature>
<sequence length="334" mass="38050">MTPISVYICVLLFLCKTFSADAFTTPLPEIVVSNINNSNSRRTCTFVLAQAVDVSADTTSRVDDDDDDDERASVSPKKSRWNKLNNRIKDRITKEGQERAIANKKKREPSQDKKRRMMMYFKEKQREKKDASRIKRPLPFDQRTPLSVLLPGMNVTGTVISLTAFGAYVDIGTECDGLLHVSQISNEFFVEHPKQVLTPGDEITVKVRTLDVDKKKLHLTMLPDDVVEQQQAMRGAEQDERIPLEEIYVEDELWGELRRVTDYGAYVEVGAVVDGWLHFMDHPAFGWANGAHPSKYMTPGDRVRVWVSDVDHTQRRIKLTANRPSHLPGPRRAL</sequence>
<dbReference type="SMART" id="SM00316">
    <property type="entry name" value="S1"/>
    <property type="match status" value="2"/>
</dbReference>
<feature type="region of interest" description="Disordered" evidence="2">
    <location>
        <begin position="96"/>
        <end position="116"/>
    </location>
</feature>
<feature type="signal peptide" evidence="3">
    <location>
        <begin position="1"/>
        <end position="22"/>
    </location>
</feature>
<proteinExistence type="predicted"/>
<evidence type="ECO:0000259" key="4">
    <source>
        <dbReference type="PROSITE" id="PS50126"/>
    </source>
</evidence>
<dbReference type="PROSITE" id="PS50126">
    <property type="entry name" value="S1"/>
    <property type="match status" value="2"/>
</dbReference>
<evidence type="ECO:0000256" key="3">
    <source>
        <dbReference type="SAM" id="SignalP"/>
    </source>
</evidence>
<feature type="region of interest" description="Disordered" evidence="2">
    <location>
        <begin position="58"/>
        <end position="81"/>
    </location>
</feature>
<dbReference type="PANTHER" id="PTHR10724:SF10">
    <property type="entry name" value="S1 RNA-BINDING DOMAIN-CONTAINING PROTEIN 1"/>
    <property type="match status" value="1"/>
</dbReference>
<dbReference type="InterPro" id="IPR050437">
    <property type="entry name" value="Ribos_protein_bS1-like"/>
</dbReference>
<feature type="domain" description="S1 motif" evidence="4">
    <location>
        <begin position="250"/>
        <end position="322"/>
    </location>
</feature>
<keyword evidence="3" id="KW-0732">Signal</keyword>
<dbReference type="Pfam" id="PF00575">
    <property type="entry name" value="S1"/>
    <property type="match status" value="2"/>
</dbReference>
<dbReference type="AlphaFoldDB" id="A0A7S3KYE8"/>
<dbReference type="GO" id="GO:0006412">
    <property type="term" value="P:translation"/>
    <property type="evidence" value="ECO:0007669"/>
    <property type="project" value="TreeGrafter"/>
</dbReference>
<feature type="domain" description="S1 motif" evidence="4">
    <location>
        <begin position="152"/>
        <end position="222"/>
    </location>
</feature>